<evidence type="ECO:0000313" key="3">
    <source>
        <dbReference type="Proteomes" id="UP000037712"/>
    </source>
</evidence>
<accession>A0A0M8PPZ9</accession>
<sequence length="77" mass="7808">MILCALGGLCFVLVVLGLVLQFTEAIAHRNECFDSGVQDCPAVPATLVGGVLASTATAGALILAIAALWTVPPLDTN</sequence>
<evidence type="ECO:0000256" key="1">
    <source>
        <dbReference type="SAM" id="Phobius"/>
    </source>
</evidence>
<keyword evidence="1" id="KW-0472">Membrane</keyword>
<reference evidence="3" key="2">
    <citation type="submission" date="2015-01" db="EMBL/GenBank/DDBJ databases">
        <title>Draft genome sequence of potential hydrocarbon metabolising strain of Rhodococcus rhodochrous.</title>
        <authorList>
            <person name="Aggarwal R.K."/>
            <person name="Dawar C."/>
        </authorList>
    </citation>
    <scope>NUCLEOTIDE SEQUENCE [LARGE SCALE GENOMIC DNA]</scope>
    <source>
        <strain evidence="3">KG-21</strain>
    </source>
</reference>
<dbReference type="Proteomes" id="UP000037712">
    <property type="component" value="Unassembled WGS sequence"/>
</dbReference>
<name>A0A0M8PPZ9_RHORH</name>
<gene>
    <name evidence="2" type="ORF">Z051_08350</name>
</gene>
<keyword evidence="1" id="KW-1133">Transmembrane helix</keyword>
<dbReference type="PATRIC" id="fig|1441923.3.peg.1851"/>
<dbReference type="EMBL" id="AZYO01000014">
    <property type="protein sequence ID" value="KOS56719.1"/>
    <property type="molecule type" value="Genomic_DNA"/>
</dbReference>
<keyword evidence="1" id="KW-0812">Transmembrane</keyword>
<reference evidence="2 3" key="1">
    <citation type="journal article" date="2015" name="Genome Announc.">
        <title>Draft Genome Sequence of Rhodococcus rhodochrous Strain KG-21, a Soil Isolate from Oil Fields of Krishna-Godavari Basin, India.</title>
        <authorList>
            <person name="Dawar C."/>
            <person name="Aggarwal R.K."/>
        </authorList>
    </citation>
    <scope>NUCLEOTIDE SEQUENCE [LARGE SCALE GENOMIC DNA]</scope>
    <source>
        <strain evidence="2 3">KG-21</strain>
    </source>
</reference>
<dbReference type="AlphaFoldDB" id="A0A0M8PPZ9"/>
<feature type="transmembrane region" description="Helical" evidence="1">
    <location>
        <begin position="51"/>
        <end position="71"/>
    </location>
</feature>
<protein>
    <submittedName>
        <fullName evidence="2">Uncharacterized protein</fullName>
    </submittedName>
</protein>
<evidence type="ECO:0000313" key="2">
    <source>
        <dbReference type="EMBL" id="KOS56719.1"/>
    </source>
</evidence>
<organism evidence="2 3">
    <name type="scientific">Rhodococcus rhodochrous KG-21</name>
    <dbReference type="NCBI Taxonomy" id="1441923"/>
    <lineage>
        <taxon>Bacteria</taxon>
        <taxon>Bacillati</taxon>
        <taxon>Actinomycetota</taxon>
        <taxon>Actinomycetes</taxon>
        <taxon>Mycobacteriales</taxon>
        <taxon>Nocardiaceae</taxon>
        <taxon>Rhodococcus</taxon>
    </lineage>
</organism>
<proteinExistence type="predicted"/>
<comment type="caution">
    <text evidence="2">The sequence shown here is derived from an EMBL/GenBank/DDBJ whole genome shotgun (WGS) entry which is preliminary data.</text>
</comment>